<evidence type="ECO:0000256" key="5">
    <source>
        <dbReference type="ARBA" id="ARBA00030602"/>
    </source>
</evidence>
<dbReference type="InterPro" id="IPR013024">
    <property type="entry name" value="GGCT-like"/>
</dbReference>
<dbReference type="PANTHER" id="PTHR31544:SF6">
    <property type="entry name" value="AIG2-LIKE PROTEIN A-RELATED"/>
    <property type="match status" value="1"/>
</dbReference>
<protein>
    <recommendedName>
        <fullName evidence="5">Putative gamma-glutamylcyclotransferase</fullName>
    </recommendedName>
</protein>
<evidence type="ECO:0000256" key="3">
    <source>
        <dbReference type="ARBA" id="ARBA00022679"/>
    </source>
</evidence>
<sequence>RILTRDSGHRGRWSLSRFFYLHVINQTTDKETTKARKKNMSGSGAQLHNVFVYGSFQEPEVVKVMLDRSPEIISVTLPGFKRFRLKGRLYPCVIPSEDGEVHGKLLMGLTDEELENVDAVEGNEYERVTVGVVREDNSEKMTVKTYIWINKDDPDIDGEWDFEEWKRLHMKKFIETFKEIMEWKRNPQGKGRDDFNHRGKMSRSDAQLHDVFVYGSFQEPDIVNIMLERTPEIISVTLPGFKRFRLKGRLYPCIVPSEAGEVHGKALMGLTDKELSNLDAVEGNEYEKVTVEVVRKENSAKMIVKTYIWINKNDPDMYGEWDFEEWKQLHMPKFMETIKEIIEINKNHPGKRVEDYTQILHKNLGDAPLS</sequence>
<dbReference type="Proteomes" id="UP000824890">
    <property type="component" value="Unassembled WGS sequence"/>
</dbReference>
<feature type="non-terminal residue" evidence="7">
    <location>
        <position position="1"/>
    </location>
</feature>
<dbReference type="Gene3D" id="6.10.250.210">
    <property type="match status" value="2"/>
</dbReference>
<comment type="function">
    <text evidence="1">Putative gamma-glutamylcyclotransferase.</text>
</comment>
<feature type="domain" description="Gamma-glutamylcyclotransferase AIG2-like" evidence="6">
    <location>
        <begin position="50"/>
        <end position="161"/>
    </location>
</feature>
<keyword evidence="3" id="KW-0808">Transferase</keyword>
<dbReference type="SUPFAM" id="SSF110857">
    <property type="entry name" value="Gamma-glutamyl cyclotransferase-like"/>
    <property type="match status" value="2"/>
</dbReference>
<proteinExistence type="inferred from homology"/>
<keyword evidence="4" id="KW-0012">Acyltransferase</keyword>
<dbReference type="InterPro" id="IPR045038">
    <property type="entry name" value="AIG2-like"/>
</dbReference>
<dbReference type="Gene3D" id="3.10.490.10">
    <property type="entry name" value="Gamma-glutamyl cyclotransferase-like"/>
    <property type="match status" value="2"/>
</dbReference>
<comment type="caution">
    <text evidence="7">The sequence shown here is derived from an EMBL/GenBank/DDBJ whole genome shotgun (WGS) entry which is preliminary data.</text>
</comment>
<dbReference type="InterPro" id="IPR036568">
    <property type="entry name" value="GGCT-like_sf"/>
</dbReference>
<organism evidence="7 8">
    <name type="scientific">Brassica napus</name>
    <name type="common">Rape</name>
    <dbReference type="NCBI Taxonomy" id="3708"/>
    <lineage>
        <taxon>Eukaryota</taxon>
        <taxon>Viridiplantae</taxon>
        <taxon>Streptophyta</taxon>
        <taxon>Embryophyta</taxon>
        <taxon>Tracheophyta</taxon>
        <taxon>Spermatophyta</taxon>
        <taxon>Magnoliopsida</taxon>
        <taxon>eudicotyledons</taxon>
        <taxon>Gunneridae</taxon>
        <taxon>Pentapetalae</taxon>
        <taxon>rosids</taxon>
        <taxon>malvids</taxon>
        <taxon>Brassicales</taxon>
        <taxon>Brassicaceae</taxon>
        <taxon>Brassiceae</taxon>
        <taxon>Brassica</taxon>
    </lineage>
</organism>
<evidence type="ECO:0000313" key="8">
    <source>
        <dbReference type="Proteomes" id="UP000824890"/>
    </source>
</evidence>
<evidence type="ECO:0000256" key="1">
    <source>
        <dbReference type="ARBA" id="ARBA00002782"/>
    </source>
</evidence>
<evidence type="ECO:0000256" key="2">
    <source>
        <dbReference type="ARBA" id="ARBA00008861"/>
    </source>
</evidence>
<dbReference type="CDD" id="cd06661">
    <property type="entry name" value="GGCT_like"/>
    <property type="match status" value="2"/>
</dbReference>
<evidence type="ECO:0000256" key="4">
    <source>
        <dbReference type="ARBA" id="ARBA00023315"/>
    </source>
</evidence>
<comment type="similarity">
    <text evidence="2">Belongs to the gamma-glutamylcyclotransferase family.</text>
</comment>
<gene>
    <name evidence="7" type="ORF">HID58_061662</name>
</gene>
<keyword evidence="8" id="KW-1185">Reference proteome</keyword>
<name>A0ABQ7ZZ88_BRANA</name>
<accession>A0ABQ7ZZ88</accession>
<dbReference type="EMBL" id="JAGKQM010000014">
    <property type="protein sequence ID" value="KAH0885566.1"/>
    <property type="molecule type" value="Genomic_DNA"/>
</dbReference>
<evidence type="ECO:0000313" key="7">
    <source>
        <dbReference type="EMBL" id="KAH0885566.1"/>
    </source>
</evidence>
<reference evidence="7 8" key="1">
    <citation type="submission" date="2021-05" db="EMBL/GenBank/DDBJ databases">
        <title>Genome Assembly of Synthetic Allotetraploid Brassica napus Reveals Homoeologous Exchanges between Subgenomes.</title>
        <authorList>
            <person name="Davis J.T."/>
        </authorList>
    </citation>
    <scope>NUCLEOTIDE SEQUENCE [LARGE SCALE GENOMIC DNA]</scope>
    <source>
        <strain evidence="8">cv. Da-Ae</strain>
        <tissue evidence="7">Seedling</tissue>
    </source>
</reference>
<evidence type="ECO:0000259" key="6">
    <source>
        <dbReference type="Pfam" id="PF06094"/>
    </source>
</evidence>
<dbReference type="Pfam" id="PF06094">
    <property type="entry name" value="GGACT"/>
    <property type="match status" value="2"/>
</dbReference>
<dbReference type="InterPro" id="IPR009288">
    <property type="entry name" value="AIG2-like_dom"/>
</dbReference>
<dbReference type="PANTHER" id="PTHR31544">
    <property type="entry name" value="AIG2-LIKE PROTEIN D"/>
    <property type="match status" value="1"/>
</dbReference>
<feature type="domain" description="Gamma-glutamylcyclotransferase AIG2-like" evidence="6">
    <location>
        <begin position="211"/>
        <end position="322"/>
    </location>
</feature>